<evidence type="ECO:0000313" key="2">
    <source>
        <dbReference type="EMBL" id="CDF38557.1"/>
    </source>
</evidence>
<dbReference type="GeneID" id="17319956"/>
<dbReference type="GeneID" id="17326170"/>
<dbReference type="Proteomes" id="UP000012073">
    <property type="component" value="Unassembled WGS sequence"/>
</dbReference>
<dbReference type="AlphaFoldDB" id="R7Q545"/>
<gene>
    <name evidence="2" type="ORF">CHC_T00001128001</name>
    <name evidence="1" type="ORF">CHC_T00008247001</name>
</gene>
<dbReference type="KEGG" id="ccp:CHC_T00008247001"/>
<dbReference type="RefSeq" id="XP_005718450.1">
    <property type="nucleotide sequence ID" value="XM_005718393.1"/>
</dbReference>
<dbReference type="KEGG" id="ccp:CHC_T00001128001"/>
<name>R7Q545_CHOCR</name>
<dbReference type="EMBL" id="HG001943">
    <property type="protein sequence ID" value="CDF38557.1"/>
    <property type="molecule type" value="Genomic_DNA"/>
</dbReference>
<reference evidence="3" key="1">
    <citation type="journal article" date="2013" name="Proc. Natl. Acad. Sci. U.S.A.">
        <title>Genome structure and metabolic features in the red seaweed Chondrus crispus shed light on evolution of the Archaeplastida.</title>
        <authorList>
            <person name="Collen J."/>
            <person name="Porcel B."/>
            <person name="Carre W."/>
            <person name="Ball S.G."/>
            <person name="Chaparro C."/>
            <person name="Tonon T."/>
            <person name="Barbeyron T."/>
            <person name="Michel G."/>
            <person name="Noel B."/>
            <person name="Valentin K."/>
            <person name="Elias M."/>
            <person name="Artiguenave F."/>
            <person name="Arun A."/>
            <person name="Aury J.M."/>
            <person name="Barbosa-Neto J.F."/>
            <person name="Bothwell J.H."/>
            <person name="Bouget F.Y."/>
            <person name="Brillet L."/>
            <person name="Cabello-Hurtado F."/>
            <person name="Capella-Gutierrez S."/>
            <person name="Charrier B."/>
            <person name="Cladiere L."/>
            <person name="Cock J.M."/>
            <person name="Coelho S.M."/>
            <person name="Colleoni C."/>
            <person name="Czjzek M."/>
            <person name="Da Silva C."/>
            <person name="Delage L."/>
            <person name="Denoeud F."/>
            <person name="Deschamps P."/>
            <person name="Dittami S.M."/>
            <person name="Gabaldon T."/>
            <person name="Gachon C.M."/>
            <person name="Groisillier A."/>
            <person name="Herve C."/>
            <person name="Jabbari K."/>
            <person name="Katinka M."/>
            <person name="Kloareg B."/>
            <person name="Kowalczyk N."/>
            <person name="Labadie K."/>
            <person name="Leblanc C."/>
            <person name="Lopez P.J."/>
            <person name="McLachlan D.H."/>
            <person name="Meslet-Cladiere L."/>
            <person name="Moustafa A."/>
            <person name="Nehr Z."/>
            <person name="Nyvall Collen P."/>
            <person name="Panaud O."/>
            <person name="Partensky F."/>
            <person name="Poulain J."/>
            <person name="Rensing S.A."/>
            <person name="Rousvoal S."/>
            <person name="Samson G."/>
            <person name="Symeonidi A."/>
            <person name="Weissenbach J."/>
            <person name="Zambounis A."/>
            <person name="Wincker P."/>
            <person name="Boyen C."/>
        </authorList>
    </citation>
    <scope>NUCLEOTIDE SEQUENCE [LARGE SCALE GENOMIC DNA]</scope>
    <source>
        <strain evidence="3">cv. Stackhouse</strain>
    </source>
</reference>
<reference evidence="1" key="2">
    <citation type="journal article" date="2013" name="Proc. Natl. Acad. Sci. U.S.A.">
        <title>Genome structure and metabolic features in the red seaweed Chondrus crispus shed light on evolution of the Archaeplastida.</title>
        <authorList>
            <person name="Collen J."/>
            <person name="Porcel B."/>
            <person name="Carre W."/>
            <person name="Ball S.G."/>
            <person name="Chaparro C."/>
            <person name="Tonon T."/>
            <person name="Barbeyron T."/>
            <person name="Michel G."/>
            <person name="Noel B."/>
            <person name="Valentin K."/>
            <person name="Elias M."/>
            <person name="Artiguenave F."/>
            <person name="Arun A."/>
            <person name="Aury J.M."/>
            <person name="Barbosa-Neto J.F."/>
            <person name="Bothwell J.H."/>
            <person name="Bouget F.Y."/>
            <person name="Brillet L."/>
            <person name="Cabello-Hurtado F."/>
            <person name="Capella-Gutierrez S."/>
            <person name="Charrier B."/>
            <person name="Cladiere L."/>
            <person name="Cock J.M."/>
            <person name="Coelho S.M."/>
            <person name="Colleoni C."/>
            <person name="Czjzek M."/>
            <person name="Da Silva C."/>
            <person name="Delage L."/>
            <person name="Denoeud F."/>
            <person name="Deschamps P."/>
            <person name="Dittami S.M."/>
            <person name="Gabalden T."/>
            <person name="Gachon C.M."/>
            <person name="Groisillier A."/>
            <person name="Herve C."/>
            <person name="Jabbari K."/>
            <person name="Katinka M."/>
            <person name="Kloareg B."/>
            <person name="Kowalczyk N."/>
            <person name="Labadie K."/>
            <person name="Leblanc C."/>
            <person name="Lopez P.J."/>
            <person name="McLachlan D.H."/>
            <person name="Meslet-Cladiere L."/>
            <person name="Moustafa A."/>
            <person name="Nehr Z."/>
            <person name="Nyvall Collen P."/>
            <person name="Panaud O."/>
            <person name="Partensky F."/>
            <person name="Poulain J."/>
            <person name="Rensing S.A."/>
            <person name="Rousvoal S."/>
            <person name="Samson G."/>
            <person name="Symeonidi A."/>
            <person name="Weissenbach J."/>
            <person name="Zambounis A."/>
            <person name="Wincker P."/>
            <person name="Boyen C."/>
        </authorList>
    </citation>
    <scope>NUCLEOTIDE SEQUENCE [LARGE SCALE GENOMIC DNA]</scope>
    <source>
        <strain evidence="1">Stackhouse</strain>
    </source>
</reference>
<dbReference type="RefSeq" id="XP_005712240.1">
    <property type="nucleotide sequence ID" value="XM_005712183.1"/>
</dbReference>
<dbReference type="Gramene" id="CDF32575">
    <property type="protein sequence ID" value="CDF32575"/>
    <property type="gene ID" value="CHC_T00008247001"/>
</dbReference>
<accession>R7Q545</accession>
<sequence>MSIEIPTGATKSSNFWCRSKNRNQISRIWFGWSLFDYP</sequence>
<proteinExistence type="predicted"/>
<evidence type="ECO:0000313" key="3">
    <source>
        <dbReference type="Proteomes" id="UP000012073"/>
    </source>
</evidence>
<keyword evidence="3" id="KW-1185">Reference proteome</keyword>
<evidence type="ECO:0000313" key="1">
    <source>
        <dbReference type="EMBL" id="CDF32575.1"/>
    </source>
</evidence>
<dbReference type="EMBL" id="HG001519">
    <property type="protein sequence ID" value="CDF32575.1"/>
    <property type="molecule type" value="Genomic_DNA"/>
</dbReference>
<organism evidence="1 3">
    <name type="scientific">Chondrus crispus</name>
    <name type="common">Carrageen Irish moss</name>
    <name type="synonym">Polymorpha crispa</name>
    <dbReference type="NCBI Taxonomy" id="2769"/>
    <lineage>
        <taxon>Eukaryota</taxon>
        <taxon>Rhodophyta</taxon>
        <taxon>Florideophyceae</taxon>
        <taxon>Rhodymeniophycidae</taxon>
        <taxon>Gigartinales</taxon>
        <taxon>Gigartinaceae</taxon>
        <taxon>Chondrus</taxon>
    </lineage>
</organism>
<dbReference type="Gramene" id="CDF38557">
    <property type="protein sequence ID" value="CDF38557"/>
    <property type="gene ID" value="CHC_T00001128001"/>
</dbReference>
<reference evidence="1" key="3">
    <citation type="submission" date="2013-05" db="EMBL/GenBank/DDBJ databases">
        <authorList>
            <person name="Genoscope - CEA"/>
        </authorList>
    </citation>
    <scope>NUCLEOTIDE SEQUENCE</scope>
    <source>
        <strain evidence="1">Stackhouse</strain>
    </source>
</reference>
<protein>
    <submittedName>
        <fullName evidence="1">Uncharacterized protein</fullName>
    </submittedName>
</protein>